<evidence type="ECO:0000313" key="2">
    <source>
        <dbReference type="EMBL" id="MDU0203322.1"/>
    </source>
</evidence>
<evidence type="ECO:0000313" key="3">
    <source>
        <dbReference type="Proteomes" id="UP001260980"/>
    </source>
</evidence>
<gene>
    <name evidence="2" type="ORF">RQP52_19770</name>
</gene>
<accession>A0ABU3RHN5</accession>
<organism evidence="2 3">
    <name type="scientific">Paenibacillus violae</name>
    <dbReference type="NCBI Taxonomy" id="3077234"/>
    <lineage>
        <taxon>Bacteria</taxon>
        <taxon>Bacillati</taxon>
        <taxon>Bacillota</taxon>
        <taxon>Bacilli</taxon>
        <taxon>Bacillales</taxon>
        <taxon>Paenibacillaceae</taxon>
        <taxon>Paenibacillus</taxon>
    </lineage>
</organism>
<name>A0ABU3RHN5_9BACL</name>
<evidence type="ECO:0000256" key="1">
    <source>
        <dbReference type="SAM" id="SignalP"/>
    </source>
</evidence>
<sequence>MFKKSLWLAMVLYLFLSAAVTVNANTYSINDHFESSTSVGDSGWTITGNPSASISTVTDGSNNAANHALSIVHQTGGSFTAKKMLPTAITSGDALISFDIQRSAQVADYFYVYNSDGSENFHILIQGSNGKGFNLSAPSATRVSPDVTAFRDQTNTAIQSVFGVNANIPATWIHLMLNIDMTNKQVRVSASIGDDLTPHPVKLMTSASELASDTYLLNSQSTCVLQAIIMR</sequence>
<feature type="chain" id="PRO_5046707786" evidence="1">
    <location>
        <begin position="25"/>
        <end position="231"/>
    </location>
</feature>
<keyword evidence="3" id="KW-1185">Reference proteome</keyword>
<dbReference type="EMBL" id="JAWCUD010000007">
    <property type="protein sequence ID" value="MDU0203322.1"/>
    <property type="molecule type" value="Genomic_DNA"/>
</dbReference>
<dbReference type="RefSeq" id="WP_315953467.1">
    <property type="nucleotide sequence ID" value="NZ_JAWCUD010000007.1"/>
</dbReference>
<comment type="caution">
    <text evidence="2">The sequence shown here is derived from an EMBL/GenBank/DDBJ whole genome shotgun (WGS) entry which is preliminary data.</text>
</comment>
<dbReference type="Gene3D" id="2.60.120.260">
    <property type="entry name" value="Galactose-binding domain-like"/>
    <property type="match status" value="1"/>
</dbReference>
<keyword evidence="1" id="KW-0732">Signal</keyword>
<dbReference type="Proteomes" id="UP001260980">
    <property type="component" value="Unassembled WGS sequence"/>
</dbReference>
<reference evidence="2 3" key="1">
    <citation type="submission" date="2023-10" db="EMBL/GenBank/DDBJ databases">
        <title>Paenibacillus strain PFR10 Genome sequencing and assembly.</title>
        <authorList>
            <person name="Kim I."/>
        </authorList>
    </citation>
    <scope>NUCLEOTIDE SEQUENCE [LARGE SCALE GENOMIC DNA]</scope>
    <source>
        <strain evidence="2 3">PFR10</strain>
    </source>
</reference>
<proteinExistence type="predicted"/>
<feature type="signal peptide" evidence="1">
    <location>
        <begin position="1"/>
        <end position="24"/>
    </location>
</feature>
<protein>
    <submittedName>
        <fullName evidence="2">Uncharacterized protein</fullName>
    </submittedName>
</protein>